<organism evidence="7 8">
    <name type="scientific">Devosia neptuniae</name>
    <dbReference type="NCBI Taxonomy" id="191302"/>
    <lineage>
        <taxon>Bacteria</taxon>
        <taxon>Pseudomonadati</taxon>
        <taxon>Pseudomonadota</taxon>
        <taxon>Alphaproteobacteria</taxon>
        <taxon>Hyphomicrobiales</taxon>
        <taxon>Devosiaceae</taxon>
        <taxon>Devosia</taxon>
    </lineage>
</organism>
<keyword evidence="8" id="KW-1185">Reference proteome</keyword>
<proteinExistence type="inferred from homology"/>
<accession>A0ABY6C7U6</accession>
<evidence type="ECO:0000256" key="2">
    <source>
        <dbReference type="ARBA" id="ARBA00009765"/>
    </source>
</evidence>
<evidence type="ECO:0000313" key="8">
    <source>
        <dbReference type="Proteomes" id="UP001061862"/>
    </source>
</evidence>
<dbReference type="EMBL" id="CP104965">
    <property type="protein sequence ID" value="UXN68310.1"/>
    <property type="molecule type" value="Genomic_DNA"/>
</dbReference>
<dbReference type="RefSeq" id="WP_113120204.1">
    <property type="nucleotide sequence ID" value="NZ_CP104965.1"/>
</dbReference>
<dbReference type="SUPFAM" id="SSF143865">
    <property type="entry name" value="CorA soluble domain-like"/>
    <property type="match status" value="1"/>
</dbReference>
<dbReference type="PANTHER" id="PTHR47685:SF1">
    <property type="entry name" value="MAGNESIUM TRANSPORT PROTEIN CORA"/>
    <property type="match status" value="1"/>
</dbReference>
<comment type="similarity">
    <text evidence="2">Belongs to the CorA metal ion transporter (MIT) (TC 1.A.35) family.</text>
</comment>
<gene>
    <name evidence="7" type="ORF">N8A98_13635</name>
</gene>
<comment type="subcellular location">
    <subcellularLocation>
        <location evidence="1">Membrane</location>
        <topology evidence="1">Multi-pass membrane protein</topology>
    </subcellularLocation>
</comment>
<keyword evidence="3 6" id="KW-0812">Transmembrane</keyword>
<dbReference type="PANTHER" id="PTHR47685">
    <property type="entry name" value="MAGNESIUM TRANSPORT PROTEIN CORA"/>
    <property type="match status" value="1"/>
</dbReference>
<dbReference type="Proteomes" id="UP001061862">
    <property type="component" value="Chromosome"/>
</dbReference>
<keyword evidence="4 6" id="KW-1133">Transmembrane helix</keyword>
<evidence type="ECO:0000256" key="6">
    <source>
        <dbReference type="SAM" id="Phobius"/>
    </source>
</evidence>
<evidence type="ECO:0000256" key="5">
    <source>
        <dbReference type="ARBA" id="ARBA00023136"/>
    </source>
</evidence>
<keyword evidence="5 6" id="KW-0472">Membrane</keyword>
<dbReference type="Gene3D" id="3.30.460.20">
    <property type="entry name" value="CorA soluble domain-like"/>
    <property type="match status" value="1"/>
</dbReference>
<reference evidence="7 8" key="1">
    <citation type="submission" date="2022-09" db="EMBL/GenBank/DDBJ databases">
        <title>Interaction between co-microsymbionts with complementary sets of symbiotic genes in legume-rhizobium systems.</title>
        <authorList>
            <person name="Safronova V."/>
            <person name="Sazanova A."/>
            <person name="Afonin A."/>
            <person name="Chirak E."/>
        </authorList>
    </citation>
    <scope>NUCLEOTIDE SEQUENCE [LARGE SCALE GENOMIC DNA]</scope>
    <source>
        <strain evidence="7 8">A18/4-1</strain>
    </source>
</reference>
<evidence type="ECO:0000256" key="1">
    <source>
        <dbReference type="ARBA" id="ARBA00004141"/>
    </source>
</evidence>
<dbReference type="SUPFAM" id="SSF144083">
    <property type="entry name" value="Magnesium transport protein CorA, transmembrane region"/>
    <property type="match status" value="1"/>
</dbReference>
<name>A0ABY6C7U6_9HYPH</name>
<sequence length="328" mass="36514">MLRAYHNEAARLVQSTLPLDPAGIAGLVWLDLLQPTAEEDRLVEQLLGIDIPSQAEMEEIELSARLYSEDGAEFMTMTGLHKLDSDEPQKTPITFILKGETLVTVRYAEPKPFLAFTLRAQKSKSLACGSGEQVFLGLLEAMIDRTADALERVGNEIDQISRDVFGKKSSTAKQLQQDLRSIIERIGAKAELLTMVQESLVSISRLMAFHIAPNGDTTRAGRDARQLVKLIQRDAVSLGEHARTLSSKINFLLDATLGLINLEQNQIIKIFSVAAVVFLPPTLVASIYGMNYDIMPELKWEFGYPFAIGLMIMSAVLPYLYFKKRGWL</sequence>
<evidence type="ECO:0000256" key="3">
    <source>
        <dbReference type="ARBA" id="ARBA00022692"/>
    </source>
</evidence>
<dbReference type="InterPro" id="IPR002523">
    <property type="entry name" value="MgTranspt_CorA/ZnTranspt_ZntB"/>
</dbReference>
<feature type="transmembrane region" description="Helical" evidence="6">
    <location>
        <begin position="302"/>
        <end position="322"/>
    </location>
</feature>
<protein>
    <submittedName>
        <fullName evidence="7">Magnesium transporter CorA family protein</fullName>
    </submittedName>
</protein>
<dbReference type="InterPro" id="IPR050829">
    <property type="entry name" value="CorA_MIT"/>
</dbReference>
<feature type="transmembrane region" description="Helical" evidence="6">
    <location>
        <begin position="270"/>
        <end position="290"/>
    </location>
</feature>
<dbReference type="InterPro" id="IPR045863">
    <property type="entry name" value="CorA_TM1_TM2"/>
</dbReference>
<dbReference type="Pfam" id="PF01544">
    <property type="entry name" value="CorA"/>
    <property type="match status" value="1"/>
</dbReference>
<dbReference type="Gene3D" id="1.20.58.340">
    <property type="entry name" value="Magnesium transport protein CorA, transmembrane region"/>
    <property type="match status" value="2"/>
</dbReference>
<dbReference type="CDD" id="cd12837">
    <property type="entry name" value="EcCorA-like_u1"/>
    <property type="match status" value="1"/>
</dbReference>
<evidence type="ECO:0000313" key="7">
    <source>
        <dbReference type="EMBL" id="UXN68310.1"/>
    </source>
</evidence>
<evidence type="ECO:0000256" key="4">
    <source>
        <dbReference type="ARBA" id="ARBA00022989"/>
    </source>
</evidence>
<dbReference type="InterPro" id="IPR045861">
    <property type="entry name" value="CorA_cytoplasmic_dom"/>
</dbReference>